<evidence type="ECO:0000313" key="3">
    <source>
        <dbReference type="Proteomes" id="UP000722485"/>
    </source>
</evidence>
<gene>
    <name evidence="2" type="ORF">G7Z17_g5924</name>
</gene>
<sequence length="135" mass="14431">MVKTSLGHSFADNETAIAAAYKPWASAIRKSSIDGSSETVSSQLHSDHAKFLSFARASAALAILALFTSVAVFACALVSMHPRLQGRPPLWALYLATFFDGLMLLAATALAINAMNYGPRSIIRYAGVEIKTVIQ</sequence>
<dbReference type="AlphaFoldDB" id="A0A9P5H680"/>
<reference evidence="2" key="1">
    <citation type="submission" date="2020-03" db="EMBL/GenBank/DDBJ databases">
        <title>Draft Genome Sequence of Cylindrodendrum hubeiense.</title>
        <authorList>
            <person name="Buettner E."/>
            <person name="Kellner H."/>
        </authorList>
    </citation>
    <scope>NUCLEOTIDE SEQUENCE</scope>
    <source>
        <strain evidence="2">IHI 201604</strain>
    </source>
</reference>
<evidence type="ECO:0000313" key="2">
    <source>
        <dbReference type="EMBL" id="KAF7550128.1"/>
    </source>
</evidence>
<proteinExistence type="predicted"/>
<keyword evidence="1" id="KW-0472">Membrane</keyword>
<dbReference type="Proteomes" id="UP000722485">
    <property type="component" value="Unassembled WGS sequence"/>
</dbReference>
<feature type="transmembrane region" description="Helical" evidence="1">
    <location>
        <begin position="59"/>
        <end position="79"/>
    </location>
</feature>
<keyword evidence="1" id="KW-0812">Transmembrane</keyword>
<keyword evidence="1" id="KW-1133">Transmembrane helix</keyword>
<comment type="caution">
    <text evidence="2">The sequence shown here is derived from an EMBL/GenBank/DDBJ whole genome shotgun (WGS) entry which is preliminary data.</text>
</comment>
<evidence type="ECO:0000256" key="1">
    <source>
        <dbReference type="SAM" id="Phobius"/>
    </source>
</evidence>
<name>A0A9P5H680_9HYPO</name>
<accession>A0A9P5H680</accession>
<organism evidence="2 3">
    <name type="scientific">Cylindrodendrum hubeiense</name>
    <dbReference type="NCBI Taxonomy" id="595255"/>
    <lineage>
        <taxon>Eukaryota</taxon>
        <taxon>Fungi</taxon>
        <taxon>Dikarya</taxon>
        <taxon>Ascomycota</taxon>
        <taxon>Pezizomycotina</taxon>
        <taxon>Sordariomycetes</taxon>
        <taxon>Hypocreomycetidae</taxon>
        <taxon>Hypocreales</taxon>
        <taxon>Nectriaceae</taxon>
        <taxon>Cylindrodendrum</taxon>
    </lineage>
</organism>
<keyword evidence="3" id="KW-1185">Reference proteome</keyword>
<dbReference type="EMBL" id="JAANBB010000105">
    <property type="protein sequence ID" value="KAF7550128.1"/>
    <property type="molecule type" value="Genomic_DNA"/>
</dbReference>
<feature type="transmembrane region" description="Helical" evidence="1">
    <location>
        <begin position="91"/>
        <end position="114"/>
    </location>
</feature>
<protein>
    <submittedName>
        <fullName evidence="2">Uncharacterized protein</fullName>
    </submittedName>
</protein>